<protein>
    <recommendedName>
        <fullName evidence="1">RNA ligase domain-containing protein</fullName>
    </recommendedName>
</protein>
<dbReference type="Pfam" id="PF21189">
    <property type="entry name" value="PHA02142"/>
    <property type="match status" value="1"/>
</dbReference>
<dbReference type="InterPro" id="IPR021122">
    <property type="entry name" value="RNA_ligase_dom_REL/Rnl2"/>
</dbReference>
<keyword evidence="3" id="KW-1185">Reference proteome</keyword>
<organism evidence="2 3">
    <name type="scientific">Diatrype stigma</name>
    <dbReference type="NCBI Taxonomy" id="117547"/>
    <lineage>
        <taxon>Eukaryota</taxon>
        <taxon>Fungi</taxon>
        <taxon>Dikarya</taxon>
        <taxon>Ascomycota</taxon>
        <taxon>Pezizomycotina</taxon>
        <taxon>Sordariomycetes</taxon>
        <taxon>Xylariomycetidae</taxon>
        <taxon>Xylariales</taxon>
        <taxon>Diatrypaceae</taxon>
        <taxon>Diatrype</taxon>
    </lineage>
</organism>
<name>A0AAN9YP92_9PEZI</name>
<dbReference type="Proteomes" id="UP001320420">
    <property type="component" value="Unassembled WGS sequence"/>
</dbReference>
<accession>A0AAN9YP92</accession>
<comment type="caution">
    <text evidence="2">The sequence shown here is derived from an EMBL/GenBank/DDBJ whole genome shotgun (WGS) entry which is preliminary data.</text>
</comment>
<proteinExistence type="predicted"/>
<dbReference type="Pfam" id="PF09414">
    <property type="entry name" value="RNA_ligase"/>
    <property type="match status" value="1"/>
</dbReference>
<dbReference type="Gene3D" id="3.30.470.30">
    <property type="entry name" value="DNA ligase/mRNA capping enzyme"/>
    <property type="match status" value="1"/>
</dbReference>
<sequence length="383" mass="43754">MDSRVEVARKLVTVRRISNVLPIVNTHFNIVMVDGWRVVVRSMDNFREGQLVVYLEIDSFLPNTSYFWEYCARSSAKMDGEIGYLVRTVMKGKHISQGLIFPLETFSEITEIFNQLKNKHSNVEAVNKLMDMSFEKELGVKKWENPQGKRDHVLGRAPVFFPQPGCTRAQNMTDLFERYGQIPFQITEKLDGYPMTIYCIQKGSQWNSSLPPLPEHQQQDGPMRIGICNRPDDLMDHKDSWFWTTAKDQGMLNKIRELGNEIRNVAIQGELCGSSIYTNSMGFAPGKHHFYAFDIFDIDRQKYLKPHRFLDACSRLHIDHAPVIEPSTRLSDFATNVDNLIAKAEGTGLLGAPREGLIFKEVDGGRTFKAISNSWLLQTGKAQ</sequence>
<dbReference type="AlphaFoldDB" id="A0AAN9YP92"/>
<dbReference type="EMBL" id="JAKJXP020000027">
    <property type="protein sequence ID" value="KAK7753588.1"/>
    <property type="molecule type" value="Genomic_DNA"/>
</dbReference>
<reference evidence="2 3" key="1">
    <citation type="submission" date="2024-02" db="EMBL/GenBank/DDBJ databases">
        <title>De novo assembly and annotation of 12 fungi associated with fruit tree decline syndrome in Ontario, Canada.</title>
        <authorList>
            <person name="Sulman M."/>
            <person name="Ellouze W."/>
            <person name="Ilyukhin E."/>
        </authorList>
    </citation>
    <scope>NUCLEOTIDE SEQUENCE [LARGE SCALE GENOMIC DNA]</scope>
    <source>
        <strain evidence="2 3">M11/M66-122</strain>
    </source>
</reference>
<evidence type="ECO:0000313" key="3">
    <source>
        <dbReference type="Proteomes" id="UP001320420"/>
    </source>
</evidence>
<feature type="domain" description="RNA ligase" evidence="1">
    <location>
        <begin position="183"/>
        <end position="370"/>
    </location>
</feature>
<dbReference type="SUPFAM" id="SSF56091">
    <property type="entry name" value="DNA ligase/mRNA capping enzyme, catalytic domain"/>
    <property type="match status" value="1"/>
</dbReference>
<evidence type="ECO:0000259" key="1">
    <source>
        <dbReference type="Pfam" id="PF09414"/>
    </source>
</evidence>
<evidence type="ECO:0000313" key="2">
    <source>
        <dbReference type="EMBL" id="KAK7753588.1"/>
    </source>
</evidence>
<gene>
    <name evidence="2" type="ORF">SLS62_004446</name>
</gene>